<organism evidence="5 6">
    <name type="scientific">Terriglobus roseus</name>
    <dbReference type="NCBI Taxonomy" id="392734"/>
    <lineage>
        <taxon>Bacteria</taxon>
        <taxon>Pseudomonadati</taxon>
        <taxon>Acidobacteriota</taxon>
        <taxon>Terriglobia</taxon>
        <taxon>Terriglobales</taxon>
        <taxon>Acidobacteriaceae</taxon>
        <taxon>Terriglobus</taxon>
    </lineage>
</organism>
<dbReference type="RefSeq" id="WP_074654031.1">
    <property type="nucleotide sequence ID" value="NZ_FNSD01000001.1"/>
</dbReference>
<keyword evidence="2" id="KW-1133">Transmembrane helix</keyword>
<reference evidence="5 6" key="1">
    <citation type="submission" date="2016-10" db="EMBL/GenBank/DDBJ databases">
        <authorList>
            <person name="de Groot N.N."/>
        </authorList>
    </citation>
    <scope>NUCLEOTIDE SEQUENCE [LARGE SCALE GENOMIC DNA]</scope>
    <source>
        <strain evidence="5 6">AB35.6</strain>
    </source>
</reference>
<dbReference type="AlphaFoldDB" id="A0A1H4NFD2"/>
<feature type="transmembrane region" description="Helical" evidence="2">
    <location>
        <begin position="979"/>
        <end position="999"/>
    </location>
</feature>
<protein>
    <submittedName>
        <fullName evidence="5">Repeat domain-containing protein</fullName>
    </submittedName>
</protein>
<keyword evidence="1 3" id="KW-0732">Signal</keyword>
<sequence length="1067" mass="109297">MPVLRHCLASLCLFGALLAAGTSAHGESFRNPRRIATETDPNSVLVADLDGDGHLDVLYGVLSTRTIHTLLWRSGDYQPGPTVSLPASGKVNCGTADVDGDGHLDLLCPAVSLGATTNSYQSSLLFYKGSGDGSFAAAVTSLVTQTAPFQIPLTYPVVSTIADVTRDGMPDVLMVDPQAGVSYMMVNRGGGTFVAGGFASGSNDIPTLSDIDGDGVPDLISSNGPFVNLSKGDGNFGNNLGTSPIYTGCAYRDLDGDGKADAACSYSFSATANGLYILRGNGDGTFNGRSPIVAATYPGGPGGGAGMASLATVRQILDWDGDGKLDVFGTSNDGFTTIPAQGNLRYGTPRQVIAGYPPQKATIQTEFPAYQIADLNGDGLPDIVALGPSCILLSLSGASAGLAPPVPSVATAPGDALSYAALADFNGDGVADVAATSDSDLTLVTGKGDGTFSAPITIATAGLDLKSSYTRPTPLLSGDFNGDGRQDILVAKPASFSGSREVYLMTGTGDGRFAAPMMTSGILLPTVFDDFYSGANRPVADINHDGRDDLLIFPNDTTKPPVLQISLSTGNGTFRTVSTSMPYEMAGTFYAHITYPVLTDVDGDGDLDAVFATSAHAYVMHGNADGSFDTMGVVSLPIPSAGDLTTAPTPSVTAGDFDGDGHRDIAIVSTLKQPQGNVPGLSIWYGKGDGTFNSPVTHILTRQYYDMVAADLDRDGNDDLVLKSNVNFLSSIGVINGQADRSVSSESHYVAGQGLSSLFVRDLNGDGLPDILVANGETNQPPDTVTALLNLGNPESVGGTVRGDPEPSLPNQTFDIVAALIPVDNTALSGTVTFALDGATVGTALLANNTARVTHTGAVAAGTHTITAAWPGDATHPGVKLMGSHIVTLPTTAGQSDFTLTASTTTLTAYTVDDVTLTVRAAQIGSFTDSLNLTVTGQQARLSATASPTNISLGAATSGTALIKIHTGLSPLALNRSPLGSAGKLAAFAGLPFGLLLAARKRRAGTWLLLAIAMVLCGAVTGCSVPPTDIGLAPGVYHLHVTATGAQTAVTHSVDVTLTVNQFPPRT</sequence>
<dbReference type="InterPro" id="IPR013783">
    <property type="entry name" value="Ig-like_fold"/>
</dbReference>
<evidence type="ECO:0000313" key="5">
    <source>
        <dbReference type="EMBL" id="SEB93352.1"/>
    </source>
</evidence>
<dbReference type="Pfam" id="PF13517">
    <property type="entry name" value="FG-GAP_3"/>
    <property type="match status" value="5"/>
</dbReference>
<evidence type="ECO:0000259" key="4">
    <source>
        <dbReference type="Pfam" id="PF16640"/>
    </source>
</evidence>
<proteinExistence type="predicted"/>
<dbReference type="PANTHER" id="PTHR44103">
    <property type="entry name" value="PROPROTEIN CONVERTASE P"/>
    <property type="match status" value="1"/>
</dbReference>
<feature type="signal peptide" evidence="3">
    <location>
        <begin position="1"/>
        <end position="19"/>
    </location>
</feature>
<evidence type="ECO:0000256" key="1">
    <source>
        <dbReference type="ARBA" id="ARBA00022729"/>
    </source>
</evidence>
<dbReference type="PANTHER" id="PTHR44103:SF1">
    <property type="entry name" value="PROPROTEIN CONVERTASE P"/>
    <property type="match status" value="1"/>
</dbReference>
<keyword evidence="2" id="KW-0812">Transmembrane</keyword>
<feature type="chain" id="PRO_5010158346" evidence="3">
    <location>
        <begin position="20"/>
        <end position="1067"/>
    </location>
</feature>
<dbReference type="Proteomes" id="UP000182409">
    <property type="component" value="Unassembled WGS sequence"/>
</dbReference>
<dbReference type="Gene3D" id="2.60.40.10">
    <property type="entry name" value="Immunoglobulins"/>
    <property type="match status" value="1"/>
</dbReference>
<dbReference type="Pfam" id="PF16640">
    <property type="entry name" value="Big_3_5"/>
    <property type="match status" value="1"/>
</dbReference>
<name>A0A1H4NFD2_9BACT</name>
<evidence type="ECO:0000256" key="2">
    <source>
        <dbReference type="SAM" id="Phobius"/>
    </source>
</evidence>
<feature type="domain" description="Bacterial Ig-like" evidence="4">
    <location>
        <begin position="805"/>
        <end position="877"/>
    </location>
</feature>
<dbReference type="SUPFAM" id="SSF69318">
    <property type="entry name" value="Integrin alpha N-terminal domain"/>
    <property type="match status" value="2"/>
</dbReference>
<keyword evidence="2" id="KW-0472">Membrane</keyword>
<feature type="transmembrane region" description="Helical" evidence="2">
    <location>
        <begin position="1006"/>
        <end position="1027"/>
    </location>
</feature>
<evidence type="ECO:0000313" key="6">
    <source>
        <dbReference type="Proteomes" id="UP000182409"/>
    </source>
</evidence>
<evidence type="ECO:0000256" key="3">
    <source>
        <dbReference type="SAM" id="SignalP"/>
    </source>
</evidence>
<dbReference type="EMBL" id="FNSD01000001">
    <property type="protein sequence ID" value="SEB93352.1"/>
    <property type="molecule type" value="Genomic_DNA"/>
</dbReference>
<gene>
    <name evidence="5" type="ORF">SAMN05443244_2220</name>
</gene>
<dbReference type="InterPro" id="IPR028994">
    <property type="entry name" value="Integrin_alpha_N"/>
</dbReference>
<accession>A0A1H4NFD2</accession>
<dbReference type="InterPro" id="IPR013517">
    <property type="entry name" value="FG-GAP"/>
</dbReference>
<dbReference type="Gene3D" id="2.130.10.130">
    <property type="entry name" value="Integrin alpha, N-terminal"/>
    <property type="match status" value="4"/>
</dbReference>
<dbReference type="InterPro" id="IPR032109">
    <property type="entry name" value="Big_3_5"/>
</dbReference>